<dbReference type="EnsemblPlants" id="Pp3c24_17030V3.1">
    <property type="protein sequence ID" value="Pp3c24_17030V3.1"/>
    <property type="gene ID" value="Pp3c24_17030"/>
</dbReference>
<gene>
    <name evidence="2" type="ORF">PHYPA_029192</name>
</gene>
<dbReference type="EMBL" id="ABEU02000024">
    <property type="protein sequence ID" value="PNR28600.1"/>
    <property type="molecule type" value="Genomic_DNA"/>
</dbReference>
<sequence>MQGMESDSLHKLETGAIPIGEDRSPFVIPMNPSRMWIDLPGNVGWGDGRRGRYKDKKNRCDWCAFQRYVLAGVIFTFIFWVGYKIWTSD</sequence>
<dbReference type="Gramene" id="Pp3c24_17030V3.1">
    <property type="protein sequence ID" value="Pp3c24_17030V3.1"/>
    <property type="gene ID" value="Pp3c24_17030"/>
</dbReference>
<evidence type="ECO:0000256" key="1">
    <source>
        <dbReference type="SAM" id="Phobius"/>
    </source>
</evidence>
<feature type="transmembrane region" description="Helical" evidence="1">
    <location>
        <begin position="68"/>
        <end position="86"/>
    </location>
</feature>
<reference evidence="3" key="3">
    <citation type="submission" date="2020-12" db="UniProtKB">
        <authorList>
            <consortium name="EnsemblPlants"/>
        </authorList>
    </citation>
    <scope>IDENTIFICATION</scope>
</reference>
<dbReference type="Proteomes" id="UP000006727">
    <property type="component" value="Chromosome 24"/>
</dbReference>
<dbReference type="Gramene" id="Pp3c24_17030V3.2">
    <property type="protein sequence ID" value="Pp3c24_17030V3.2"/>
    <property type="gene ID" value="Pp3c24_17030"/>
</dbReference>
<reference evidence="2 4" key="1">
    <citation type="journal article" date="2008" name="Science">
        <title>The Physcomitrella genome reveals evolutionary insights into the conquest of land by plants.</title>
        <authorList>
            <person name="Rensing S."/>
            <person name="Lang D."/>
            <person name="Zimmer A."/>
            <person name="Terry A."/>
            <person name="Salamov A."/>
            <person name="Shapiro H."/>
            <person name="Nishiyama T."/>
            <person name="Perroud P.-F."/>
            <person name="Lindquist E."/>
            <person name="Kamisugi Y."/>
            <person name="Tanahashi T."/>
            <person name="Sakakibara K."/>
            <person name="Fujita T."/>
            <person name="Oishi K."/>
            <person name="Shin-I T."/>
            <person name="Kuroki Y."/>
            <person name="Toyoda A."/>
            <person name="Suzuki Y."/>
            <person name="Hashimoto A."/>
            <person name="Yamaguchi K."/>
            <person name="Sugano A."/>
            <person name="Kohara Y."/>
            <person name="Fujiyama A."/>
            <person name="Anterola A."/>
            <person name="Aoki S."/>
            <person name="Ashton N."/>
            <person name="Barbazuk W.B."/>
            <person name="Barker E."/>
            <person name="Bennetzen J."/>
            <person name="Bezanilla M."/>
            <person name="Blankenship R."/>
            <person name="Cho S.H."/>
            <person name="Dutcher S."/>
            <person name="Estelle M."/>
            <person name="Fawcett J.A."/>
            <person name="Gundlach H."/>
            <person name="Hanada K."/>
            <person name="Heyl A."/>
            <person name="Hicks K.A."/>
            <person name="Hugh J."/>
            <person name="Lohr M."/>
            <person name="Mayer K."/>
            <person name="Melkozernov A."/>
            <person name="Murata T."/>
            <person name="Nelson D."/>
            <person name="Pils B."/>
            <person name="Prigge M."/>
            <person name="Reiss B."/>
            <person name="Renner T."/>
            <person name="Rombauts S."/>
            <person name="Rushton P."/>
            <person name="Sanderfoot A."/>
            <person name="Schween G."/>
            <person name="Shiu S.-H."/>
            <person name="Stueber K."/>
            <person name="Theodoulou F.L."/>
            <person name="Tu H."/>
            <person name="Van de Peer Y."/>
            <person name="Verrier P.J."/>
            <person name="Waters E."/>
            <person name="Wood A."/>
            <person name="Yang L."/>
            <person name="Cove D."/>
            <person name="Cuming A."/>
            <person name="Hasebe M."/>
            <person name="Lucas S."/>
            <person name="Mishler D.B."/>
            <person name="Reski R."/>
            <person name="Grigoriev I."/>
            <person name="Quatrano R.S."/>
            <person name="Boore J.L."/>
        </authorList>
    </citation>
    <scope>NUCLEOTIDE SEQUENCE [LARGE SCALE GENOMIC DNA]</scope>
    <source>
        <strain evidence="3 4">cv. Gransden 2004</strain>
    </source>
</reference>
<protein>
    <submittedName>
        <fullName evidence="2 3">Uncharacterized protein</fullName>
    </submittedName>
</protein>
<keyword evidence="1" id="KW-0812">Transmembrane</keyword>
<keyword evidence="1" id="KW-1133">Transmembrane helix</keyword>
<accession>A0A2K1IH54</accession>
<dbReference type="InParanoid" id="A0A2K1IH54"/>
<dbReference type="AlphaFoldDB" id="A0A2K1IH54"/>
<reference evidence="2 4" key="2">
    <citation type="journal article" date="2018" name="Plant J.">
        <title>The Physcomitrella patens chromosome-scale assembly reveals moss genome structure and evolution.</title>
        <authorList>
            <person name="Lang D."/>
            <person name="Ullrich K.K."/>
            <person name="Murat F."/>
            <person name="Fuchs J."/>
            <person name="Jenkins J."/>
            <person name="Haas F.B."/>
            <person name="Piednoel M."/>
            <person name="Gundlach H."/>
            <person name="Van Bel M."/>
            <person name="Meyberg R."/>
            <person name="Vives C."/>
            <person name="Morata J."/>
            <person name="Symeonidi A."/>
            <person name="Hiss M."/>
            <person name="Muchero W."/>
            <person name="Kamisugi Y."/>
            <person name="Saleh O."/>
            <person name="Blanc G."/>
            <person name="Decker E.L."/>
            <person name="van Gessel N."/>
            <person name="Grimwood J."/>
            <person name="Hayes R.D."/>
            <person name="Graham S.W."/>
            <person name="Gunter L.E."/>
            <person name="McDaniel S.F."/>
            <person name="Hoernstein S.N.W."/>
            <person name="Larsson A."/>
            <person name="Li F.W."/>
            <person name="Perroud P.F."/>
            <person name="Phillips J."/>
            <person name="Ranjan P."/>
            <person name="Rokshar D.S."/>
            <person name="Rothfels C.J."/>
            <person name="Schneider L."/>
            <person name="Shu S."/>
            <person name="Stevenson D.W."/>
            <person name="Thummler F."/>
            <person name="Tillich M."/>
            <person name="Villarreal Aguilar J.C."/>
            <person name="Widiez T."/>
            <person name="Wong G.K."/>
            <person name="Wymore A."/>
            <person name="Zhang Y."/>
            <person name="Zimmer A.D."/>
            <person name="Quatrano R.S."/>
            <person name="Mayer K.F.X."/>
            <person name="Goodstein D."/>
            <person name="Casacuberta J.M."/>
            <person name="Vandepoele K."/>
            <person name="Reski R."/>
            <person name="Cuming A.C."/>
            <person name="Tuskan G.A."/>
            <person name="Maumus F."/>
            <person name="Salse J."/>
            <person name="Schmutz J."/>
            <person name="Rensing S.A."/>
        </authorList>
    </citation>
    <scope>NUCLEOTIDE SEQUENCE [LARGE SCALE GENOMIC DNA]</scope>
    <source>
        <strain evidence="3 4">cv. Gransden 2004</strain>
    </source>
</reference>
<organism evidence="2">
    <name type="scientific">Physcomitrium patens</name>
    <name type="common">Spreading-leaved earth moss</name>
    <name type="synonym">Physcomitrella patens</name>
    <dbReference type="NCBI Taxonomy" id="3218"/>
    <lineage>
        <taxon>Eukaryota</taxon>
        <taxon>Viridiplantae</taxon>
        <taxon>Streptophyta</taxon>
        <taxon>Embryophyta</taxon>
        <taxon>Bryophyta</taxon>
        <taxon>Bryophytina</taxon>
        <taxon>Bryopsida</taxon>
        <taxon>Funariidae</taxon>
        <taxon>Funariales</taxon>
        <taxon>Funariaceae</taxon>
        <taxon>Physcomitrium</taxon>
    </lineage>
</organism>
<name>A0A2K1IH54_PHYPA</name>
<evidence type="ECO:0000313" key="3">
    <source>
        <dbReference type="EnsemblPlants" id="Pp3c24_17030V3.1"/>
    </source>
</evidence>
<keyword evidence="1" id="KW-0472">Membrane</keyword>
<evidence type="ECO:0000313" key="4">
    <source>
        <dbReference type="Proteomes" id="UP000006727"/>
    </source>
</evidence>
<evidence type="ECO:0000313" key="2">
    <source>
        <dbReference type="EMBL" id="PNR28600.1"/>
    </source>
</evidence>
<proteinExistence type="predicted"/>
<keyword evidence="4" id="KW-1185">Reference proteome</keyword>
<dbReference type="EnsemblPlants" id="Pp3c24_17030V3.2">
    <property type="protein sequence ID" value="Pp3c24_17030V3.2"/>
    <property type="gene ID" value="Pp3c24_17030"/>
</dbReference>